<dbReference type="Pfam" id="PF12681">
    <property type="entry name" value="Glyoxalase_2"/>
    <property type="match status" value="1"/>
</dbReference>
<proteinExistence type="predicted"/>
<dbReference type="InterPro" id="IPR029068">
    <property type="entry name" value="Glyas_Bleomycin-R_OHBP_Dase"/>
</dbReference>
<sequence length="132" mass="15839">MRVKFAHTVIFVKDIEVSRKFYAELLGIKIIQDHKIFLFFEGNFALHQAKELENTIFKREVKGDSDLQGRNNIDIYFECNEIEKIYARLEENHIRFIHSIEKQPWGQNVFRFYDPDLHIIEIGEPSFKTFDE</sequence>
<dbReference type="AlphaFoldDB" id="A0A6P1TSN7"/>
<organism evidence="2 3">
    <name type="scientific">Anaerocolumna sedimenticola</name>
    <dbReference type="NCBI Taxonomy" id="2696063"/>
    <lineage>
        <taxon>Bacteria</taxon>
        <taxon>Bacillati</taxon>
        <taxon>Bacillota</taxon>
        <taxon>Clostridia</taxon>
        <taxon>Lachnospirales</taxon>
        <taxon>Lachnospiraceae</taxon>
        <taxon>Anaerocolumna</taxon>
    </lineage>
</organism>
<dbReference type="InterPro" id="IPR050383">
    <property type="entry name" value="GlyoxalaseI/FosfomycinResist"/>
</dbReference>
<dbReference type="PROSITE" id="PS51819">
    <property type="entry name" value="VOC"/>
    <property type="match status" value="1"/>
</dbReference>
<dbReference type="Proteomes" id="UP000464314">
    <property type="component" value="Chromosome"/>
</dbReference>
<dbReference type="EMBL" id="CP048000">
    <property type="protein sequence ID" value="QHQ63367.1"/>
    <property type="molecule type" value="Genomic_DNA"/>
</dbReference>
<name>A0A6P1TSN7_9FIRM</name>
<dbReference type="Gene3D" id="3.10.180.10">
    <property type="entry name" value="2,3-Dihydroxybiphenyl 1,2-Dioxygenase, domain 1"/>
    <property type="match status" value="1"/>
</dbReference>
<accession>A0A6P1TSN7</accession>
<keyword evidence="2" id="KW-0560">Oxidoreductase</keyword>
<reference evidence="2 3" key="1">
    <citation type="submission" date="2020-01" db="EMBL/GenBank/DDBJ databases">
        <title>Genome analysis of Anaerocolumna sp. CBA3638.</title>
        <authorList>
            <person name="Kim J."/>
            <person name="Roh S.W."/>
        </authorList>
    </citation>
    <scope>NUCLEOTIDE SEQUENCE [LARGE SCALE GENOMIC DNA]</scope>
    <source>
        <strain evidence="2 3">CBA3638</strain>
    </source>
</reference>
<keyword evidence="2" id="KW-0223">Dioxygenase</keyword>
<evidence type="ECO:0000313" key="3">
    <source>
        <dbReference type="Proteomes" id="UP000464314"/>
    </source>
</evidence>
<evidence type="ECO:0000259" key="1">
    <source>
        <dbReference type="PROSITE" id="PS51819"/>
    </source>
</evidence>
<dbReference type="PANTHER" id="PTHR21366">
    <property type="entry name" value="GLYOXALASE FAMILY PROTEIN"/>
    <property type="match status" value="1"/>
</dbReference>
<dbReference type="RefSeq" id="WP_161840189.1">
    <property type="nucleotide sequence ID" value="NZ_CP048000.1"/>
</dbReference>
<dbReference type="InterPro" id="IPR025870">
    <property type="entry name" value="Glyoxalase-like_dom"/>
</dbReference>
<evidence type="ECO:0000313" key="2">
    <source>
        <dbReference type="EMBL" id="QHQ63367.1"/>
    </source>
</evidence>
<keyword evidence="3" id="KW-1185">Reference proteome</keyword>
<dbReference type="InterPro" id="IPR037523">
    <property type="entry name" value="VOC_core"/>
</dbReference>
<dbReference type="KEGG" id="anr:Ana3638_23450"/>
<feature type="domain" description="VOC" evidence="1">
    <location>
        <begin position="4"/>
        <end position="125"/>
    </location>
</feature>
<gene>
    <name evidence="2" type="ORF">Ana3638_23450</name>
</gene>
<dbReference type="GO" id="GO:0051213">
    <property type="term" value="F:dioxygenase activity"/>
    <property type="evidence" value="ECO:0007669"/>
    <property type="project" value="UniProtKB-KW"/>
</dbReference>
<dbReference type="SUPFAM" id="SSF54593">
    <property type="entry name" value="Glyoxalase/Bleomycin resistance protein/Dihydroxybiphenyl dioxygenase"/>
    <property type="match status" value="1"/>
</dbReference>
<protein>
    <submittedName>
        <fullName evidence="2">Glyoxalase/bleomycin resistance/extradiol dioxygenase family protein</fullName>
    </submittedName>
</protein>